<protein>
    <submittedName>
        <fullName evidence="2">DUF4073 domain-containing protein</fullName>
    </submittedName>
</protein>
<name>A0A4V5TS57_BACMY</name>
<reference evidence="2 3" key="1">
    <citation type="journal article" date="2019" name="Environ. Microbiol.">
        <title>An active ?-lactamase is a part of an orchestrated cell wall stress resistance network of Bacillus subtilis and related rhizosphere species.</title>
        <authorList>
            <person name="Bucher T."/>
            <person name="Keren-Paz A."/>
            <person name="Hausser J."/>
            <person name="Olender T."/>
            <person name="Cytryn E."/>
            <person name="Kolodkin-Gal I."/>
        </authorList>
    </citation>
    <scope>NUCLEOTIDE SEQUENCE [LARGE SCALE GENOMIC DNA]</scope>
    <source>
        <strain evidence="2 3">I186</strain>
    </source>
</reference>
<proteinExistence type="predicted"/>
<evidence type="ECO:0000313" key="2">
    <source>
        <dbReference type="EMBL" id="TKI84803.1"/>
    </source>
</evidence>
<feature type="signal peptide" evidence="1">
    <location>
        <begin position="1"/>
        <end position="22"/>
    </location>
</feature>
<dbReference type="SUPFAM" id="SSF56300">
    <property type="entry name" value="Metallo-dependent phosphatases"/>
    <property type="match status" value="1"/>
</dbReference>
<feature type="chain" id="PRO_5039649965" evidence="1">
    <location>
        <begin position="23"/>
        <end position="78"/>
    </location>
</feature>
<sequence>MKKVVASLAVMAVLLPTFSMNAEGKEQAQARKTATLFNVISDIQGDLSDFDHVLKDMNKVTPLSRALIMNGDITPEGQ</sequence>
<accession>A0A4V5TS57</accession>
<organism evidence="2 3">
    <name type="scientific">Bacillus mycoides</name>
    <dbReference type="NCBI Taxonomy" id="1405"/>
    <lineage>
        <taxon>Bacteria</taxon>
        <taxon>Bacillati</taxon>
        <taxon>Bacillota</taxon>
        <taxon>Bacilli</taxon>
        <taxon>Bacillales</taxon>
        <taxon>Bacillaceae</taxon>
        <taxon>Bacillus</taxon>
        <taxon>Bacillus cereus group</taxon>
    </lineage>
</organism>
<dbReference type="AlphaFoldDB" id="A0A4V5TS57"/>
<evidence type="ECO:0000256" key="1">
    <source>
        <dbReference type="SAM" id="SignalP"/>
    </source>
</evidence>
<feature type="non-terminal residue" evidence="2">
    <location>
        <position position="78"/>
    </location>
</feature>
<dbReference type="InterPro" id="IPR029052">
    <property type="entry name" value="Metallo-depent_PP-like"/>
</dbReference>
<evidence type="ECO:0000313" key="3">
    <source>
        <dbReference type="Proteomes" id="UP000305524"/>
    </source>
</evidence>
<dbReference type="EMBL" id="SZOD01000271">
    <property type="protein sequence ID" value="TKI84803.1"/>
    <property type="molecule type" value="Genomic_DNA"/>
</dbReference>
<comment type="caution">
    <text evidence="2">The sequence shown here is derived from an EMBL/GenBank/DDBJ whole genome shotgun (WGS) entry which is preliminary data.</text>
</comment>
<gene>
    <name evidence="2" type="ORF">FC701_12465</name>
</gene>
<keyword evidence="1" id="KW-0732">Signal</keyword>
<dbReference type="Proteomes" id="UP000305524">
    <property type="component" value="Unassembled WGS sequence"/>
</dbReference>